<accession>A0A0F9EJL6</accession>
<organism evidence="1">
    <name type="scientific">marine sediment metagenome</name>
    <dbReference type="NCBI Taxonomy" id="412755"/>
    <lineage>
        <taxon>unclassified sequences</taxon>
        <taxon>metagenomes</taxon>
        <taxon>ecological metagenomes</taxon>
    </lineage>
</organism>
<sequence>MVGGPVLAVADDTGRGPGTGCYTMAAPAIKSFVDDVIHKLGPLQKMEVVV</sequence>
<dbReference type="AlphaFoldDB" id="A0A0F9EJL6"/>
<gene>
    <name evidence="1" type="ORF">LCGC14_2066970</name>
</gene>
<proteinExistence type="predicted"/>
<name>A0A0F9EJL6_9ZZZZ</name>
<evidence type="ECO:0000313" key="1">
    <source>
        <dbReference type="EMBL" id="KKL74229.1"/>
    </source>
</evidence>
<protein>
    <submittedName>
        <fullName evidence="1">Uncharacterized protein</fullName>
    </submittedName>
</protein>
<reference evidence="1" key="1">
    <citation type="journal article" date="2015" name="Nature">
        <title>Complex archaea that bridge the gap between prokaryotes and eukaryotes.</title>
        <authorList>
            <person name="Spang A."/>
            <person name="Saw J.H."/>
            <person name="Jorgensen S.L."/>
            <person name="Zaremba-Niedzwiedzka K."/>
            <person name="Martijn J."/>
            <person name="Lind A.E."/>
            <person name="van Eijk R."/>
            <person name="Schleper C."/>
            <person name="Guy L."/>
            <person name="Ettema T.J."/>
        </authorList>
    </citation>
    <scope>NUCLEOTIDE SEQUENCE</scope>
</reference>
<comment type="caution">
    <text evidence="1">The sequence shown here is derived from an EMBL/GenBank/DDBJ whole genome shotgun (WGS) entry which is preliminary data.</text>
</comment>
<dbReference type="EMBL" id="LAZR01024721">
    <property type="protein sequence ID" value="KKL74229.1"/>
    <property type="molecule type" value="Genomic_DNA"/>
</dbReference>